<feature type="domain" description="Methyltransferase type 11" evidence="1">
    <location>
        <begin position="47"/>
        <end position="142"/>
    </location>
</feature>
<dbReference type="GO" id="GO:0008757">
    <property type="term" value="F:S-adenosylmethionine-dependent methyltransferase activity"/>
    <property type="evidence" value="ECO:0007669"/>
    <property type="project" value="InterPro"/>
</dbReference>
<dbReference type="PANTHER" id="PTHR43861:SF6">
    <property type="entry name" value="METHYLTRANSFERASE TYPE 11"/>
    <property type="match status" value="1"/>
</dbReference>
<name>A0A1F8BNN2_9BACT</name>
<dbReference type="Gene3D" id="3.40.50.150">
    <property type="entry name" value="Vaccinia Virus protein VP39"/>
    <property type="match status" value="1"/>
</dbReference>
<dbReference type="InterPro" id="IPR029063">
    <property type="entry name" value="SAM-dependent_MTases_sf"/>
</dbReference>
<dbReference type="CDD" id="cd02440">
    <property type="entry name" value="AdoMet_MTases"/>
    <property type="match status" value="1"/>
</dbReference>
<dbReference type="InterPro" id="IPR013216">
    <property type="entry name" value="Methyltransf_11"/>
</dbReference>
<evidence type="ECO:0000313" key="3">
    <source>
        <dbReference type="Proteomes" id="UP000176725"/>
    </source>
</evidence>
<reference evidence="2 3" key="1">
    <citation type="journal article" date="2016" name="Nat. Commun.">
        <title>Thousands of microbial genomes shed light on interconnected biogeochemical processes in an aquifer system.</title>
        <authorList>
            <person name="Anantharaman K."/>
            <person name="Brown C.T."/>
            <person name="Hug L.A."/>
            <person name="Sharon I."/>
            <person name="Castelle C.J."/>
            <person name="Probst A.J."/>
            <person name="Thomas B.C."/>
            <person name="Singh A."/>
            <person name="Wilkins M.J."/>
            <person name="Karaoz U."/>
            <person name="Brodie E.L."/>
            <person name="Williams K.H."/>
            <person name="Hubbard S.S."/>
            <person name="Banfield J.F."/>
        </authorList>
    </citation>
    <scope>NUCLEOTIDE SEQUENCE [LARGE SCALE GENOMIC DNA]</scope>
</reference>
<gene>
    <name evidence="2" type="ORF">A2893_04560</name>
</gene>
<comment type="caution">
    <text evidence="2">The sequence shown here is derived from an EMBL/GenBank/DDBJ whole genome shotgun (WGS) entry which is preliminary data.</text>
</comment>
<dbReference type="Pfam" id="PF08241">
    <property type="entry name" value="Methyltransf_11"/>
    <property type="match status" value="1"/>
</dbReference>
<protein>
    <recommendedName>
        <fullName evidence="1">Methyltransferase type 11 domain-containing protein</fullName>
    </recommendedName>
</protein>
<dbReference type="STRING" id="1802521.A2893_04560"/>
<dbReference type="EMBL" id="MGHH01000007">
    <property type="protein sequence ID" value="OGM64898.1"/>
    <property type="molecule type" value="Genomic_DNA"/>
</dbReference>
<accession>A0A1F8BNN2</accession>
<dbReference type="AlphaFoldDB" id="A0A1F8BNN2"/>
<evidence type="ECO:0000313" key="2">
    <source>
        <dbReference type="EMBL" id="OGM64898.1"/>
    </source>
</evidence>
<proteinExistence type="predicted"/>
<sequence length="282" mass="32688">MRSSEIYSKKKVNNISRILENVGDIALRKRAEWLINNLHLKKGEKALDVGCGDGFYLHILSKLKINLKLYGIDNDKKALITVAARFKKKEVKLFWCDLMRKLPYKSNSFDKVIMSEVLEHLQDDKVGLKEVYRVLKPNGILCLSVPNHRYPFLWDPVNWTLEHMLKTHLKSGFWAGIWNQHIRLYEKRELKEIVKNAGFKVRKIQSLTQWSLPFNHYLVNLGARLLTKKSFNVVTSGANKFEENVKRSFTVNTFFAISNLIDRLNSSKELEVGVSLVVSAKK</sequence>
<dbReference type="Proteomes" id="UP000176725">
    <property type="component" value="Unassembled WGS sequence"/>
</dbReference>
<evidence type="ECO:0000259" key="1">
    <source>
        <dbReference type="Pfam" id="PF08241"/>
    </source>
</evidence>
<organism evidence="2 3">
    <name type="scientific">Candidatus Woesebacteria bacterium RIFCSPLOWO2_01_FULL_39_25</name>
    <dbReference type="NCBI Taxonomy" id="1802521"/>
    <lineage>
        <taxon>Bacteria</taxon>
        <taxon>Candidatus Woeseibacteriota</taxon>
    </lineage>
</organism>
<dbReference type="SUPFAM" id="SSF53335">
    <property type="entry name" value="S-adenosyl-L-methionine-dependent methyltransferases"/>
    <property type="match status" value="1"/>
</dbReference>
<dbReference type="PANTHER" id="PTHR43861">
    <property type="entry name" value="TRANS-ACONITATE 2-METHYLTRANSFERASE-RELATED"/>
    <property type="match status" value="1"/>
</dbReference>